<reference evidence="2" key="1">
    <citation type="submission" date="2022-11" db="UniProtKB">
        <authorList>
            <consortium name="WormBaseParasite"/>
        </authorList>
    </citation>
    <scope>IDENTIFICATION</scope>
</reference>
<accession>A0AC34GDZ8</accession>
<name>A0AC34GDZ8_9BILA</name>
<evidence type="ECO:0000313" key="2">
    <source>
        <dbReference type="WBParaSite" id="ES5_v2.g27776.t1"/>
    </source>
</evidence>
<sequence length="321" mass="37220">MYGAKKTLEVIIQIQKLFPPGARHFSRSQLLPFFESLFNHKDTDFISALRVCHELIDIDLVPDRKVFLEVAAKYLIEKLPYDEAFYKWSNACSMDNIVSGGNIFLEYVLSDKKIAIKLQEKRINQLVKLYEQVLTPNDLIAQLIVSLVSTGRLADAKVLWLKLDVHCKHFLSPLHNLGSDKFVDVDLVHIRDFAHLFEKCVLAEFKSKKRLKKKKVVASGEESSEDLPDGEETVKLEPIPDGDMAFLIKRWQPYKKRKYGKPQKIKKFEVKADQLEALVNTIQEVWFRLIKLKNDPKVVGVEELEQFLKRNNIPFSEKIHE</sequence>
<evidence type="ECO:0000313" key="1">
    <source>
        <dbReference type="Proteomes" id="UP000887579"/>
    </source>
</evidence>
<protein>
    <submittedName>
        <fullName evidence="2">Uncharacterized protein</fullName>
    </submittedName>
</protein>
<dbReference type="Proteomes" id="UP000887579">
    <property type="component" value="Unplaced"/>
</dbReference>
<proteinExistence type="predicted"/>
<organism evidence="1 2">
    <name type="scientific">Panagrolaimus sp. ES5</name>
    <dbReference type="NCBI Taxonomy" id="591445"/>
    <lineage>
        <taxon>Eukaryota</taxon>
        <taxon>Metazoa</taxon>
        <taxon>Ecdysozoa</taxon>
        <taxon>Nematoda</taxon>
        <taxon>Chromadorea</taxon>
        <taxon>Rhabditida</taxon>
        <taxon>Tylenchina</taxon>
        <taxon>Panagrolaimomorpha</taxon>
        <taxon>Panagrolaimoidea</taxon>
        <taxon>Panagrolaimidae</taxon>
        <taxon>Panagrolaimus</taxon>
    </lineage>
</organism>
<dbReference type="WBParaSite" id="ES5_v2.g27776.t1">
    <property type="protein sequence ID" value="ES5_v2.g27776.t1"/>
    <property type="gene ID" value="ES5_v2.g27776"/>
</dbReference>